<feature type="transmembrane region" description="Helical" evidence="2">
    <location>
        <begin position="146"/>
        <end position="164"/>
    </location>
</feature>
<feature type="transmembrane region" description="Helical" evidence="2">
    <location>
        <begin position="319"/>
        <end position="339"/>
    </location>
</feature>
<dbReference type="AlphaFoldDB" id="A0A943V0N1"/>
<accession>A0A943V0N1</accession>
<keyword evidence="2" id="KW-1133">Transmembrane helix</keyword>
<evidence type="ECO:0000256" key="1">
    <source>
        <dbReference type="SAM" id="MobiDB-lite"/>
    </source>
</evidence>
<comment type="caution">
    <text evidence="3">The sequence shown here is derived from an EMBL/GenBank/DDBJ whole genome shotgun (WGS) entry which is preliminary data.</text>
</comment>
<feature type="transmembrane region" description="Helical" evidence="2">
    <location>
        <begin position="260"/>
        <end position="281"/>
    </location>
</feature>
<sequence>MHDIENAGASAGGIGLRRFDAGKVLEYATALLGFGFCRAWIVACLALAASETMFAGANWAYLIMGALAALFTAFAIRKALGKSDRLHEHIAEAMAALSAGSAVIVMAAAATNSNLLALAGVMSGGVAAGILQVLWGERFCAGSTRFAVVCSAAAAIVTAALLAFMPPWASVIACAVFPLASLALLILQCKIAKVSWRTGLAVDDDLEECSSFPLQDAAVETEEHDRAREKALGKLMFSIAVFSFLARIFDAVPISENDPFSAVGGSAVFALVITGVAFLVLAAVFKNSFDATAVYRISIPVMVAGLTALALLFDQSPAVSVLLIGIGYEFFDILAWILFARLSKEDRRGPLYIYGIGVACMFLGMAAGILAGELIHVLVSNDFLQMSVVAMFCILSLVITGFMVLPESVVAKLATRSTAEDGQAQESGNGESGKATPPRRVLKSAAPPPRSVSG</sequence>
<feature type="transmembrane region" description="Helical" evidence="2">
    <location>
        <begin position="351"/>
        <end position="371"/>
    </location>
</feature>
<dbReference type="SUPFAM" id="SSF103473">
    <property type="entry name" value="MFS general substrate transporter"/>
    <property type="match status" value="1"/>
</dbReference>
<keyword evidence="3" id="KW-0238">DNA-binding</keyword>
<feature type="transmembrane region" description="Helical" evidence="2">
    <location>
        <begin position="115"/>
        <end position="134"/>
    </location>
</feature>
<reference evidence="3" key="1">
    <citation type="submission" date="2021-02" db="EMBL/GenBank/DDBJ databases">
        <title>Infant gut strain persistence is associated with maternal origin, phylogeny, and functional potential including surface adhesion and iron acquisition.</title>
        <authorList>
            <person name="Lou Y.C."/>
        </authorList>
    </citation>
    <scope>NUCLEOTIDE SEQUENCE</scope>
    <source>
        <strain evidence="3">L2_039_000G1_dasL2_039_000G1_concoct_11</strain>
    </source>
</reference>
<dbReference type="GO" id="GO:0003677">
    <property type="term" value="F:DNA binding"/>
    <property type="evidence" value="ECO:0007669"/>
    <property type="project" value="UniProtKB-KW"/>
</dbReference>
<keyword evidence="2" id="KW-0472">Membrane</keyword>
<feature type="transmembrane region" description="Helical" evidence="2">
    <location>
        <begin position="89"/>
        <end position="109"/>
    </location>
</feature>
<feature type="transmembrane region" description="Helical" evidence="2">
    <location>
        <begin position="383"/>
        <end position="405"/>
    </location>
</feature>
<organism evidence="3 4">
    <name type="scientific">Slackia piriformis</name>
    <dbReference type="NCBI Taxonomy" id="626934"/>
    <lineage>
        <taxon>Bacteria</taxon>
        <taxon>Bacillati</taxon>
        <taxon>Actinomycetota</taxon>
        <taxon>Coriobacteriia</taxon>
        <taxon>Eggerthellales</taxon>
        <taxon>Eggerthellaceae</taxon>
        <taxon>Slackia</taxon>
    </lineage>
</organism>
<evidence type="ECO:0000313" key="4">
    <source>
        <dbReference type="Proteomes" id="UP000727506"/>
    </source>
</evidence>
<gene>
    <name evidence="3" type="ORF">KH142_03930</name>
</gene>
<feature type="transmembrane region" description="Helical" evidence="2">
    <location>
        <begin position="235"/>
        <end position="254"/>
    </location>
</feature>
<feature type="transmembrane region" description="Helical" evidence="2">
    <location>
        <begin position="56"/>
        <end position="77"/>
    </location>
</feature>
<evidence type="ECO:0000256" key="2">
    <source>
        <dbReference type="SAM" id="Phobius"/>
    </source>
</evidence>
<feature type="transmembrane region" description="Helical" evidence="2">
    <location>
        <begin position="293"/>
        <end position="313"/>
    </location>
</feature>
<evidence type="ECO:0000313" key="3">
    <source>
        <dbReference type="EMBL" id="MBS6940625.1"/>
    </source>
</evidence>
<feature type="transmembrane region" description="Helical" evidence="2">
    <location>
        <begin position="27"/>
        <end position="50"/>
    </location>
</feature>
<feature type="region of interest" description="Disordered" evidence="1">
    <location>
        <begin position="417"/>
        <end position="454"/>
    </location>
</feature>
<protein>
    <submittedName>
        <fullName evidence="3">DNA-binding response regulator</fullName>
    </submittedName>
</protein>
<feature type="transmembrane region" description="Helical" evidence="2">
    <location>
        <begin position="170"/>
        <end position="187"/>
    </location>
</feature>
<proteinExistence type="predicted"/>
<dbReference type="EMBL" id="JAGZSV010000049">
    <property type="protein sequence ID" value="MBS6940625.1"/>
    <property type="molecule type" value="Genomic_DNA"/>
</dbReference>
<name>A0A943V0N1_9ACTN</name>
<dbReference type="InterPro" id="IPR036259">
    <property type="entry name" value="MFS_trans_sf"/>
</dbReference>
<dbReference type="Proteomes" id="UP000727506">
    <property type="component" value="Unassembled WGS sequence"/>
</dbReference>
<keyword evidence="2" id="KW-0812">Transmembrane</keyword>